<dbReference type="KEGG" id="obg:Verru16b_00574"/>
<evidence type="ECO:0000313" key="3">
    <source>
        <dbReference type="Proteomes" id="UP000095228"/>
    </source>
</evidence>
<feature type="chain" id="PRO_5009104990" description="PEP-CTERM protein-sorting domain-containing protein" evidence="1">
    <location>
        <begin position="22"/>
        <end position="381"/>
    </location>
</feature>
<dbReference type="STRING" id="1838286.Verru16b_00574"/>
<name>A0A1D8ARP2_9BACT</name>
<dbReference type="AlphaFoldDB" id="A0A1D8ARP2"/>
<dbReference type="EMBL" id="CP016094">
    <property type="protein sequence ID" value="AOS43529.1"/>
    <property type="molecule type" value="Genomic_DNA"/>
</dbReference>
<organism evidence="2 3">
    <name type="scientific">Lacunisphaera limnophila</name>
    <dbReference type="NCBI Taxonomy" id="1838286"/>
    <lineage>
        <taxon>Bacteria</taxon>
        <taxon>Pseudomonadati</taxon>
        <taxon>Verrucomicrobiota</taxon>
        <taxon>Opitutia</taxon>
        <taxon>Opitutales</taxon>
        <taxon>Opitutaceae</taxon>
        <taxon>Lacunisphaera</taxon>
    </lineage>
</organism>
<sequence length="381" mass="39313">MNTLRCGSYALCLLIHVNLSAQWSATVLNPEGTNFSSANGVNAGYQAGYITVEGANHAAIWTGTAGSVVDIHPTSGAILSYVNAVSSNQQGGSINATTGPSVQASLWSGTAGSHVSLSPAGYDGWSIVRAMSETQQGGYVSYAASLGFQYAALWTGTAGSFVNLHPGDIYTTGSSVYAMSSSQQAGIGRVSGGWRRAVLWSGSAESVVYLHASGPTSLAESGVYAMTDSAQGGFVNLTGGDSQNHAAIWFGDPDSRVDLHPTGATRSEILAMAGGFQAGFVDNQAAVWTGSEASYLNLHSYVTSLLGSDFTQSSIKGAYLDAGTLNLVGSASDPTHSLTYAMLWTMAIPEPSTYGLAIGLVTLGLVLWRKRHGPAAQGRGN</sequence>
<accession>A0A1D8ARP2</accession>
<keyword evidence="3" id="KW-1185">Reference proteome</keyword>
<dbReference type="Proteomes" id="UP000095228">
    <property type="component" value="Chromosome"/>
</dbReference>
<dbReference type="RefSeq" id="WP_157772152.1">
    <property type="nucleotide sequence ID" value="NZ_CP016094.1"/>
</dbReference>
<evidence type="ECO:0000313" key="2">
    <source>
        <dbReference type="EMBL" id="AOS43529.1"/>
    </source>
</evidence>
<evidence type="ECO:0008006" key="4">
    <source>
        <dbReference type="Google" id="ProtNLM"/>
    </source>
</evidence>
<gene>
    <name evidence="2" type="ORF">Verru16b_00574</name>
</gene>
<reference evidence="2 3" key="1">
    <citation type="submission" date="2016-06" db="EMBL/GenBank/DDBJ databases">
        <title>Three novel species with peptidoglycan cell walls form the new genus Lacunisphaera gen. nov. in the family Opitutaceae of the verrucomicrobial subdivision 4.</title>
        <authorList>
            <person name="Rast P."/>
            <person name="Gloeckner I."/>
            <person name="Jogler M."/>
            <person name="Boedeker C."/>
            <person name="Jeske O."/>
            <person name="Wiegand S."/>
            <person name="Reinhardt R."/>
            <person name="Schumann P."/>
            <person name="Rohde M."/>
            <person name="Spring S."/>
            <person name="Gloeckner F.O."/>
            <person name="Jogler C."/>
        </authorList>
    </citation>
    <scope>NUCLEOTIDE SEQUENCE [LARGE SCALE GENOMIC DNA]</scope>
    <source>
        <strain evidence="2 3">IG16b</strain>
    </source>
</reference>
<dbReference type="OrthoDB" id="8981767at2"/>
<feature type="signal peptide" evidence="1">
    <location>
        <begin position="1"/>
        <end position="21"/>
    </location>
</feature>
<protein>
    <recommendedName>
        <fullName evidence="4">PEP-CTERM protein-sorting domain-containing protein</fullName>
    </recommendedName>
</protein>
<proteinExistence type="predicted"/>
<evidence type="ECO:0000256" key="1">
    <source>
        <dbReference type="SAM" id="SignalP"/>
    </source>
</evidence>
<keyword evidence="1" id="KW-0732">Signal</keyword>